<dbReference type="EMBL" id="GGEC01059894">
    <property type="protein sequence ID" value="MBX40378.1"/>
    <property type="molecule type" value="Transcribed_RNA"/>
</dbReference>
<dbReference type="AlphaFoldDB" id="A0A2P2ND31"/>
<evidence type="ECO:0000313" key="1">
    <source>
        <dbReference type="EMBL" id="MBX40378.1"/>
    </source>
</evidence>
<reference evidence="1" key="1">
    <citation type="submission" date="2018-02" db="EMBL/GenBank/DDBJ databases">
        <title>Rhizophora mucronata_Transcriptome.</title>
        <authorList>
            <person name="Meera S.P."/>
            <person name="Sreeshan A."/>
            <person name="Augustine A."/>
        </authorList>
    </citation>
    <scope>NUCLEOTIDE SEQUENCE</scope>
    <source>
        <tissue evidence="1">Leaf</tissue>
    </source>
</reference>
<name>A0A2P2ND31_RHIMU</name>
<protein>
    <submittedName>
        <fullName evidence="1">Uncharacterized protein</fullName>
    </submittedName>
</protein>
<accession>A0A2P2ND31</accession>
<proteinExistence type="predicted"/>
<organism evidence="1">
    <name type="scientific">Rhizophora mucronata</name>
    <name type="common">Asiatic mangrove</name>
    <dbReference type="NCBI Taxonomy" id="61149"/>
    <lineage>
        <taxon>Eukaryota</taxon>
        <taxon>Viridiplantae</taxon>
        <taxon>Streptophyta</taxon>
        <taxon>Embryophyta</taxon>
        <taxon>Tracheophyta</taxon>
        <taxon>Spermatophyta</taxon>
        <taxon>Magnoliopsida</taxon>
        <taxon>eudicotyledons</taxon>
        <taxon>Gunneridae</taxon>
        <taxon>Pentapetalae</taxon>
        <taxon>rosids</taxon>
        <taxon>fabids</taxon>
        <taxon>Malpighiales</taxon>
        <taxon>Rhizophoraceae</taxon>
        <taxon>Rhizophora</taxon>
    </lineage>
</organism>
<sequence>MGTVSDQNRQIISQKTIVSIPGNIYDLTIFFLSTRW</sequence>